<dbReference type="EMBL" id="MSCK01000001">
    <property type="protein sequence ID" value="PQJ72754.1"/>
    <property type="molecule type" value="Genomic_DNA"/>
</dbReference>
<keyword evidence="2" id="KW-1185">Reference proteome</keyword>
<comment type="caution">
    <text evidence="1">The sequence shown here is derived from an EMBL/GenBank/DDBJ whole genome shotgun (WGS) entry which is preliminary data.</text>
</comment>
<proteinExistence type="predicted"/>
<dbReference type="Proteomes" id="UP000247345">
    <property type="component" value="Unassembled WGS sequence"/>
</dbReference>
<gene>
    <name evidence="1" type="ORF">BTO14_05555</name>
</gene>
<protein>
    <submittedName>
        <fullName evidence="1">Uncharacterized protein</fullName>
    </submittedName>
</protein>
<sequence>MNFKKIAISPFSAKMTLGLELGYTKKRIKKEEVIKYLQEYQEKLINDKNLVLSVSVTESIIVLSGQVEPHLQLNFINYPKFQLEENILKIEIENLTRSIMQRFEQNRVVIEYLNETIMFEDRELIDPRIKK</sequence>
<organism evidence="1 2">
    <name type="scientific">Polaribacter butkevichii</name>
    <dbReference type="NCBI Taxonomy" id="218490"/>
    <lineage>
        <taxon>Bacteria</taxon>
        <taxon>Pseudomonadati</taxon>
        <taxon>Bacteroidota</taxon>
        <taxon>Flavobacteriia</taxon>
        <taxon>Flavobacteriales</taxon>
        <taxon>Flavobacteriaceae</taxon>
    </lineage>
</organism>
<accession>A0A2P6CCW9</accession>
<reference evidence="1 2" key="1">
    <citation type="submission" date="2016-12" db="EMBL/GenBank/DDBJ databases">
        <title>Trade-off between light-utilization and light-protection in marine flavobacteria.</title>
        <authorList>
            <person name="Kumagai Y."/>
            <person name="Yoshizawa S."/>
            <person name="Kogure K."/>
            <person name="Iwasaki W."/>
        </authorList>
    </citation>
    <scope>NUCLEOTIDE SEQUENCE [LARGE SCALE GENOMIC DNA]</scope>
    <source>
        <strain evidence="1 2">KCTC 12100</strain>
    </source>
</reference>
<dbReference type="OrthoDB" id="1450356at2"/>
<name>A0A2P6CCW9_9FLAO</name>
<dbReference type="RefSeq" id="WP_105048417.1">
    <property type="nucleotide sequence ID" value="NZ_CP150661.1"/>
</dbReference>
<evidence type="ECO:0000313" key="1">
    <source>
        <dbReference type="EMBL" id="PQJ72754.1"/>
    </source>
</evidence>
<evidence type="ECO:0000313" key="2">
    <source>
        <dbReference type="Proteomes" id="UP000247345"/>
    </source>
</evidence>
<dbReference type="AlphaFoldDB" id="A0A2P6CCW9"/>